<gene>
    <name evidence="1" type="ORF">Rin_00007940</name>
</gene>
<evidence type="ECO:0000313" key="1">
    <source>
        <dbReference type="EMBL" id="EGY29243.1"/>
    </source>
</evidence>
<comment type="caution">
    <text evidence="1">The sequence shown here is derived from an EMBL/GenBank/DDBJ whole genome shotgun (WGS) entry which is preliminary data.</text>
</comment>
<name>G2GYD6_9ENTR</name>
<evidence type="ECO:0000313" key="2">
    <source>
        <dbReference type="Proteomes" id="UP000004116"/>
    </source>
</evidence>
<reference evidence="1 2" key="1">
    <citation type="journal article" date="2012" name="Genome Res.">
        <title>Genomic basis of endosymbiont-conferred protection against an insect parasitoid.</title>
        <authorList>
            <person name="Hansen A.K."/>
            <person name="Vorburger C."/>
            <person name="Moran N.A."/>
        </authorList>
    </citation>
    <scope>NUCLEOTIDE SEQUENCE [LARGE SCALE GENOMIC DNA]</scope>
    <source>
        <strain evidence="2">R5.15</strain>
    </source>
</reference>
<dbReference type="RefSeq" id="WP_006706477.1">
    <property type="nucleotide sequence ID" value="NZ_AGCA01000188.1"/>
</dbReference>
<proteinExistence type="predicted"/>
<protein>
    <submittedName>
        <fullName evidence="1">Uncharacterized protein</fullName>
    </submittedName>
</protein>
<keyword evidence="2" id="KW-1185">Reference proteome</keyword>
<sequence length="40" mass="4724">MEKIQSRLTHEKPDTEIKIKETNMVVVNKKGLKQDTDLER</sequence>
<dbReference type="EMBL" id="AGCA01000188">
    <property type="protein sequence ID" value="EGY29243.1"/>
    <property type="molecule type" value="Genomic_DNA"/>
</dbReference>
<dbReference type="Proteomes" id="UP000004116">
    <property type="component" value="Unassembled WGS sequence"/>
</dbReference>
<accession>G2GYD6</accession>
<dbReference type="AlphaFoldDB" id="G2GYD6"/>
<organism evidence="1 2">
    <name type="scientific">Candidatus Regiella insecticola 5.15</name>
    <dbReference type="NCBI Taxonomy" id="1005043"/>
    <lineage>
        <taxon>Bacteria</taxon>
        <taxon>Pseudomonadati</taxon>
        <taxon>Pseudomonadota</taxon>
        <taxon>Gammaproteobacteria</taxon>
        <taxon>Enterobacterales</taxon>
        <taxon>Enterobacteriaceae</taxon>
        <taxon>aphid secondary symbionts</taxon>
        <taxon>Candidatus Regiella</taxon>
    </lineage>
</organism>